<dbReference type="AlphaFoldDB" id="A0AAD5T8F1"/>
<dbReference type="Gene3D" id="1.10.472.10">
    <property type="entry name" value="Cyclin-like"/>
    <property type="match status" value="1"/>
</dbReference>
<sequence>MKVEIPASLYTLLQQQSLLASQQYFASSKHTPPISNILNPEASSARSGFVDRLVDTSASIIESIWPSKSTTNQTSSKVLPLKFFIQEILRRSKTSFSTLQLALLYIIRARNQLVSVSDLPILTENSLIPRQTANVPQSGSTVCPRRMFLSALILASKFLQDRNYSNKAWAKISGLPVLEINANEFEFLALIDYELFVGHEAFSNWTNLLMAKTQQLQIARQLQQIQQPGGFATSLSPSSLEGSCIDVDSQTTFLDLVSAAVVVKFHYQAPASISPGLVDFPSPVSDDTVPTVGSDLSLKRGNSFGDEEDSCVKRVCIE</sequence>
<dbReference type="GO" id="GO:0019901">
    <property type="term" value="F:protein kinase binding"/>
    <property type="evidence" value="ECO:0007669"/>
    <property type="project" value="InterPro"/>
</dbReference>
<reference evidence="1" key="1">
    <citation type="submission" date="2020-05" db="EMBL/GenBank/DDBJ databases">
        <title>Phylogenomic resolution of chytrid fungi.</title>
        <authorList>
            <person name="Stajich J.E."/>
            <person name="Amses K."/>
            <person name="Simmons R."/>
            <person name="Seto K."/>
            <person name="Myers J."/>
            <person name="Bonds A."/>
            <person name="Quandt C.A."/>
            <person name="Barry K."/>
            <person name="Liu P."/>
            <person name="Grigoriev I."/>
            <person name="Longcore J.E."/>
            <person name="James T.Y."/>
        </authorList>
    </citation>
    <scope>NUCLEOTIDE SEQUENCE</scope>
    <source>
        <strain evidence="1">JEL0513</strain>
    </source>
</reference>
<name>A0AAD5T8F1_9FUNG</name>
<dbReference type="Pfam" id="PF08613">
    <property type="entry name" value="Cyclin"/>
    <property type="match status" value="1"/>
</dbReference>
<protein>
    <recommendedName>
        <fullName evidence="3">Cyclin</fullName>
    </recommendedName>
</protein>
<dbReference type="Proteomes" id="UP001211907">
    <property type="component" value="Unassembled WGS sequence"/>
</dbReference>
<dbReference type="GO" id="GO:0005634">
    <property type="term" value="C:nucleus"/>
    <property type="evidence" value="ECO:0007669"/>
    <property type="project" value="TreeGrafter"/>
</dbReference>
<keyword evidence="2" id="KW-1185">Reference proteome</keyword>
<evidence type="ECO:0008006" key="3">
    <source>
        <dbReference type="Google" id="ProtNLM"/>
    </source>
</evidence>
<proteinExistence type="predicted"/>
<dbReference type="PANTHER" id="PTHR15615:SF36">
    <property type="entry name" value="PHO85 CYCLIN-5"/>
    <property type="match status" value="1"/>
</dbReference>
<organism evidence="1 2">
    <name type="scientific">Physocladia obscura</name>
    <dbReference type="NCBI Taxonomy" id="109957"/>
    <lineage>
        <taxon>Eukaryota</taxon>
        <taxon>Fungi</taxon>
        <taxon>Fungi incertae sedis</taxon>
        <taxon>Chytridiomycota</taxon>
        <taxon>Chytridiomycota incertae sedis</taxon>
        <taxon>Chytridiomycetes</taxon>
        <taxon>Chytridiales</taxon>
        <taxon>Chytriomycetaceae</taxon>
        <taxon>Physocladia</taxon>
    </lineage>
</organism>
<evidence type="ECO:0000313" key="2">
    <source>
        <dbReference type="Proteomes" id="UP001211907"/>
    </source>
</evidence>
<dbReference type="GO" id="GO:0016538">
    <property type="term" value="F:cyclin-dependent protein serine/threonine kinase regulator activity"/>
    <property type="evidence" value="ECO:0007669"/>
    <property type="project" value="TreeGrafter"/>
</dbReference>
<dbReference type="InterPro" id="IPR013922">
    <property type="entry name" value="Cyclin_PHO80-like"/>
</dbReference>
<evidence type="ECO:0000313" key="1">
    <source>
        <dbReference type="EMBL" id="KAJ3132225.1"/>
    </source>
</evidence>
<dbReference type="GO" id="GO:0000307">
    <property type="term" value="C:cyclin-dependent protein kinase holoenzyme complex"/>
    <property type="evidence" value="ECO:0007669"/>
    <property type="project" value="TreeGrafter"/>
</dbReference>
<dbReference type="CDD" id="cd20557">
    <property type="entry name" value="CYCLIN_ScPCL1-like"/>
    <property type="match status" value="1"/>
</dbReference>
<accession>A0AAD5T8F1</accession>
<comment type="caution">
    <text evidence="1">The sequence shown here is derived from an EMBL/GenBank/DDBJ whole genome shotgun (WGS) entry which is preliminary data.</text>
</comment>
<dbReference type="PANTHER" id="PTHR15615">
    <property type="match status" value="1"/>
</dbReference>
<dbReference type="EMBL" id="JADGJH010000258">
    <property type="protein sequence ID" value="KAJ3132225.1"/>
    <property type="molecule type" value="Genomic_DNA"/>
</dbReference>
<gene>
    <name evidence="1" type="ORF">HK100_005517</name>
</gene>